<keyword evidence="6" id="KW-0067">ATP-binding</keyword>
<gene>
    <name evidence="12" type="ORF">COW82_01040</name>
</gene>
<dbReference type="EMBL" id="PCTS01000014">
    <property type="protein sequence ID" value="PIP86625.1"/>
    <property type="molecule type" value="Genomic_DNA"/>
</dbReference>
<dbReference type="InterPro" id="IPR041616">
    <property type="entry name" value="PheRS_beta_core"/>
</dbReference>
<dbReference type="InterPro" id="IPR045060">
    <property type="entry name" value="Phe-tRNA-ligase_IIc_bsu"/>
</dbReference>
<name>A0A2H0DWS1_9BACT</name>
<reference evidence="12 13" key="1">
    <citation type="submission" date="2017-09" db="EMBL/GenBank/DDBJ databases">
        <title>Depth-based differentiation of microbial function through sediment-hosted aquifers and enrichment of novel symbionts in the deep terrestrial subsurface.</title>
        <authorList>
            <person name="Probst A.J."/>
            <person name="Ladd B."/>
            <person name="Jarett J.K."/>
            <person name="Geller-Mcgrath D.E."/>
            <person name="Sieber C.M."/>
            <person name="Emerson J.B."/>
            <person name="Anantharaman K."/>
            <person name="Thomas B.C."/>
            <person name="Malmstrom R."/>
            <person name="Stieglmeier M."/>
            <person name="Klingl A."/>
            <person name="Woyke T."/>
            <person name="Ryan C.M."/>
            <person name="Banfield J.F."/>
        </authorList>
    </citation>
    <scope>NUCLEOTIDE SEQUENCE [LARGE SCALE GENOMIC DNA]</scope>
    <source>
        <strain evidence="12">CG22_combo_CG10-13_8_21_14_all_43_18</strain>
    </source>
</reference>
<dbReference type="Pfam" id="PF17759">
    <property type="entry name" value="tRNA_synthFbeta"/>
    <property type="match status" value="1"/>
</dbReference>
<dbReference type="SMART" id="SM00896">
    <property type="entry name" value="FDX-ACB"/>
    <property type="match status" value="1"/>
</dbReference>
<comment type="cofactor">
    <cofactor evidence="1">
        <name>Mg(2+)</name>
        <dbReference type="ChEBI" id="CHEBI:18420"/>
    </cofactor>
</comment>
<dbReference type="AlphaFoldDB" id="A0A2H0DWS1"/>
<dbReference type="SUPFAM" id="SSF56037">
    <property type="entry name" value="PheT/TilS domain"/>
    <property type="match status" value="1"/>
</dbReference>
<dbReference type="PANTHER" id="PTHR10947:SF0">
    <property type="entry name" value="PHENYLALANINE--TRNA LIGASE BETA SUBUNIT"/>
    <property type="match status" value="1"/>
</dbReference>
<dbReference type="Gene3D" id="3.50.40.10">
    <property type="entry name" value="Phenylalanyl-trna Synthetase, Chain B, domain 3"/>
    <property type="match status" value="1"/>
</dbReference>
<evidence type="ECO:0000256" key="9">
    <source>
        <dbReference type="ARBA" id="ARBA00023146"/>
    </source>
</evidence>
<dbReference type="InterPro" id="IPR005147">
    <property type="entry name" value="tRNA_synthase_B5-dom"/>
</dbReference>
<keyword evidence="5" id="KW-0547">Nucleotide-binding</keyword>
<evidence type="ECO:0000313" key="12">
    <source>
        <dbReference type="EMBL" id="PIP86625.1"/>
    </source>
</evidence>
<feature type="domain" description="FDX-ACB" evidence="10">
    <location>
        <begin position="543"/>
        <end position="632"/>
    </location>
</feature>
<dbReference type="InterPro" id="IPR005146">
    <property type="entry name" value="B3/B4_tRNA-bd"/>
</dbReference>
<dbReference type="Gene3D" id="3.30.56.10">
    <property type="match status" value="2"/>
</dbReference>
<dbReference type="GO" id="GO:0009328">
    <property type="term" value="C:phenylalanine-tRNA ligase complex"/>
    <property type="evidence" value="ECO:0007669"/>
    <property type="project" value="TreeGrafter"/>
</dbReference>
<dbReference type="InterPro" id="IPR009061">
    <property type="entry name" value="DNA-bd_dom_put_sf"/>
</dbReference>
<dbReference type="Pfam" id="PF03483">
    <property type="entry name" value="B3_4"/>
    <property type="match status" value="1"/>
</dbReference>
<dbReference type="PROSITE" id="PS51447">
    <property type="entry name" value="FDX_ACB"/>
    <property type="match status" value="1"/>
</dbReference>
<dbReference type="SUPFAM" id="SSF46955">
    <property type="entry name" value="Putative DNA-binding domain"/>
    <property type="match status" value="2"/>
</dbReference>
<feature type="domain" description="B5" evidence="11">
    <location>
        <begin position="289"/>
        <end position="377"/>
    </location>
</feature>
<keyword evidence="4" id="KW-0479">Metal-binding</keyword>
<dbReference type="Pfam" id="PF03484">
    <property type="entry name" value="B5"/>
    <property type="match status" value="1"/>
</dbReference>
<comment type="caution">
    <text evidence="12">The sequence shown here is derived from an EMBL/GenBank/DDBJ whole genome shotgun (WGS) entry which is preliminary data.</text>
</comment>
<evidence type="ECO:0000256" key="5">
    <source>
        <dbReference type="ARBA" id="ARBA00022741"/>
    </source>
</evidence>
<dbReference type="GO" id="GO:0004826">
    <property type="term" value="F:phenylalanine-tRNA ligase activity"/>
    <property type="evidence" value="ECO:0007669"/>
    <property type="project" value="UniProtKB-EC"/>
</dbReference>
<evidence type="ECO:0000256" key="3">
    <source>
        <dbReference type="ARBA" id="ARBA00022598"/>
    </source>
</evidence>
<proteinExistence type="predicted"/>
<dbReference type="InterPro" id="IPR045864">
    <property type="entry name" value="aa-tRNA-synth_II/BPL/LPL"/>
</dbReference>
<dbReference type="Pfam" id="PF03147">
    <property type="entry name" value="FDX-ACB"/>
    <property type="match status" value="1"/>
</dbReference>
<sequence>MRISYNWLQDYFADKLPSPEELKEKLSLHAFEIESLEKKGKDYILEADILPNRAHDSLGYIGLAREAGLLFEKKLKLPEYKYEKNSEKSSDYISLDVRTSLVRRAMKRVVLNVSVRESPEWLKERLFSIGQRAINNVVDITNFVMWETGQPVHAFDFDKITRGQIIIREVSDAEKITTLDGEEYVLKKGMLVISDPQKALDIAGIKGGASSRIDEKTKNIVLSVCSFEPAGIRKTSAALGLKTDASYRFERDISPEKTKEAMERLSELIAKNASGRVLSETIDVYPEPVPDFEIDIEARNLNKILGTSIADSELEKILSSLKKYSGFDWQRKGNSYSVGIPKERLDLLPSKEKFASGNKEDLVEEIGRIYGFYKIKSEEPKNFNFKPKVNTEVAFTESLKDFLVSRGFSEVMTYSFTERGQIELKNPLSSDKKYLRASLFDGLLKSLELNKRNAPLFGLDDIKIFEIGKVFGEDSEDLSLGLAVSLKNGKENKKYLQEILDELNLKGEIKDNVALAGIGKMNAPSYEGLKFDIGGNNKFKRISQYPFVLRDISLWTPSLVSSSEVRKLIEDKAGELLADIRLFDEYKKDGRVSYAFKLVFQSKEKTLSDEEAGKIMTEIEEKLTENKGWEVR</sequence>
<keyword evidence="8" id="KW-0648">Protein biosynthesis</keyword>
<evidence type="ECO:0000259" key="10">
    <source>
        <dbReference type="PROSITE" id="PS51447"/>
    </source>
</evidence>
<evidence type="ECO:0000256" key="8">
    <source>
        <dbReference type="ARBA" id="ARBA00022917"/>
    </source>
</evidence>
<dbReference type="SUPFAM" id="SSF55681">
    <property type="entry name" value="Class II aaRS and biotin synthetases"/>
    <property type="match status" value="1"/>
</dbReference>
<dbReference type="InterPro" id="IPR005121">
    <property type="entry name" value="Fdx_antiC-bd"/>
</dbReference>
<evidence type="ECO:0000256" key="7">
    <source>
        <dbReference type="ARBA" id="ARBA00022842"/>
    </source>
</evidence>
<organism evidence="12 13">
    <name type="scientific">Candidatus Campbellbacteria bacterium CG22_combo_CG10-13_8_21_14_all_43_18</name>
    <dbReference type="NCBI Taxonomy" id="1974530"/>
    <lineage>
        <taxon>Bacteria</taxon>
        <taxon>Candidatus Campbelliibacteriota</taxon>
    </lineage>
</organism>
<dbReference type="InterPro" id="IPR020825">
    <property type="entry name" value="Phe-tRNA_synthase-like_B3/B4"/>
</dbReference>
<dbReference type="Proteomes" id="UP000231276">
    <property type="component" value="Unassembled WGS sequence"/>
</dbReference>
<dbReference type="GO" id="GO:0003723">
    <property type="term" value="F:RNA binding"/>
    <property type="evidence" value="ECO:0007669"/>
    <property type="project" value="InterPro"/>
</dbReference>
<dbReference type="PROSITE" id="PS51483">
    <property type="entry name" value="B5"/>
    <property type="match status" value="1"/>
</dbReference>
<dbReference type="Gene3D" id="3.30.930.10">
    <property type="entry name" value="Bira Bifunctional Protein, Domain 2"/>
    <property type="match status" value="1"/>
</dbReference>
<dbReference type="SMART" id="SM00874">
    <property type="entry name" value="B5"/>
    <property type="match status" value="1"/>
</dbReference>
<dbReference type="PANTHER" id="PTHR10947">
    <property type="entry name" value="PHENYLALANYL-TRNA SYNTHETASE BETA CHAIN AND LEUCINE-RICH REPEAT-CONTAINING PROTEIN 47"/>
    <property type="match status" value="1"/>
</dbReference>
<dbReference type="EC" id="6.1.1.20" evidence="2"/>
<evidence type="ECO:0000256" key="1">
    <source>
        <dbReference type="ARBA" id="ARBA00001946"/>
    </source>
</evidence>
<protein>
    <recommendedName>
        <fullName evidence="2">phenylalanine--tRNA ligase</fullName>
        <ecNumber evidence="2">6.1.1.20</ecNumber>
    </recommendedName>
</protein>
<dbReference type="InterPro" id="IPR036690">
    <property type="entry name" value="Fdx_antiC-bd_sf"/>
</dbReference>
<evidence type="ECO:0000259" key="11">
    <source>
        <dbReference type="PROSITE" id="PS51483"/>
    </source>
</evidence>
<dbReference type="SMART" id="SM00873">
    <property type="entry name" value="B3_4"/>
    <property type="match status" value="1"/>
</dbReference>
<keyword evidence="7" id="KW-0460">Magnesium</keyword>
<evidence type="ECO:0000313" key="13">
    <source>
        <dbReference type="Proteomes" id="UP000231276"/>
    </source>
</evidence>
<keyword evidence="3" id="KW-0436">Ligase</keyword>
<evidence type="ECO:0000256" key="6">
    <source>
        <dbReference type="ARBA" id="ARBA00022840"/>
    </source>
</evidence>
<evidence type="ECO:0000256" key="4">
    <source>
        <dbReference type="ARBA" id="ARBA00022723"/>
    </source>
</evidence>
<keyword evidence="9" id="KW-0030">Aminoacyl-tRNA synthetase</keyword>
<accession>A0A2H0DWS1</accession>
<dbReference type="GO" id="GO:0005524">
    <property type="term" value="F:ATP binding"/>
    <property type="evidence" value="ECO:0007669"/>
    <property type="project" value="UniProtKB-KW"/>
</dbReference>
<evidence type="ECO:0000256" key="2">
    <source>
        <dbReference type="ARBA" id="ARBA00012814"/>
    </source>
</evidence>
<dbReference type="GO" id="GO:0006432">
    <property type="term" value="P:phenylalanyl-tRNA aminoacylation"/>
    <property type="evidence" value="ECO:0007669"/>
    <property type="project" value="InterPro"/>
</dbReference>
<dbReference type="SUPFAM" id="SSF54991">
    <property type="entry name" value="Anticodon-binding domain of PheRS"/>
    <property type="match status" value="1"/>
</dbReference>
<dbReference type="Gene3D" id="3.30.70.380">
    <property type="entry name" value="Ferrodoxin-fold anticodon-binding domain"/>
    <property type="match status" value="1"/>
</dbReference>
<dbReference type="GO" id="GO:0000287">
    <property type="term" value="F:magnesium ion binding"/>
    <property type="evidence" value="ECO:0007669"/>
    <property type="project" value="InterPro"/>
</dbReference>